<evidence type="ECO:0008006" key="4">
    <source>
        <dbReference type="Google" id="ProtNLM"/>
    </source>
</evidence>
<dbReference type="RefSeq" id="WP_182998909.1">
    <property type="nucleotide sequence ID" value="NZ_JABEQJ010000030.1"/>
</dbReference>
<keyword evidence="1" id="KW-1133">Transmembrane helix</keyword>
<gene>
    <name evidence="2" type="ORF">HLH48_18275</name>
</gene>
<accession>A0A7W4IFV2</accession>
<evidence type="ECO:0000313" key="3">
    <source>
        <dbReference type="Proteomes" id="UP000589085"/>
    </source>
</evidence>
<dbReference type="AlphaFoldDB" id="A0A7W4IFV2"/>
<organism evidence="2 3">
    <name type="scientific">Gluconacetobacter sacchari</name>
    <dbReference type="NCBI Taxonomy" id="92759"/>
    <lineage>
        <taxon>Bacteria</taxon>
        <taxon>Pseudomonadati</taxon>
        <taxon>Pseudomonadota</taxon>
        <taxon>Alphaproteobacteria</taxon>
        <taxon>Acetobacterales</taxon>
        <taxon>Acetobacteraceae</taxon>
        <taxon>Gluconacetobacter</taxon>
    </lineage>
</organism>
<evidence type="ECO:0000313" key="2">
    <source>
        <dbReference type="EMBL" id="MBB2162081.1"/>
    </source>
</evidence>
<feature type="transmembrane region" description="Helical" evidence="1">
    <location>
        <begin position="97"/>
        <end position="116"/>
    </location>
</feature>
<comment type="caution">
    <text evidence="2">The sequence shown here is derived from an EMBL/GenBank/DDBJ whole genome shotgun (WGS) entry which is preliminary data.</text>
</comment>
<protein>
    <recommendedName>
        <fullName evidence="4">Rod shape-determining protein MreD</fullName>
    </recommendedName>
</protein>
<proteinExistence type="predicted"/>
<keyword evidence="1" id="KW-0472">Membrane</keyword>
<keyword evidence="1" id="KW-0812">Transmembrane</keyword>
<dbReference type="Proteomes" id="UP000589085">
    <property type="component" value="Unassembled WGS sequence"/>
</dbReference>
<feature type="transmembrane region" description="Helical" evidence="1">
    <location>
        <begin position="122"/>
        <end position="143"/>
    </location>
</feature>
<evidence type="ECO:0000256" key="1">
    <source>
        <dbReference type="SAM" id="Phobius"/>
    </source>
</evidence>
<name>A0A7W4IFV2_9PROT</name>
<feature type="transmembrane region" description="Helical" evidence="1">
    <location>
        <begin position="155"/>
        <end position="177"/>
    </location>
</feature>
<reference evidence="2 3" key="1">
    <citation type="submission" date="2020-04" db="EMBL/GenBank/DDBJ databases">
        <title>Description of novel Gluconacetobacter.</title>
        <authorList>
            <person name="Sombolestani A."/>
        </authorList>
    </citation>
    <scope>NUCLEOTIDE SEQUENCE [LARGE SCALE GENOMIC DNA]</scope>
    <source>
        <strain evidence="2 3">LMG 19747</strain>
    </source>
</reference>
<feature type="transmembrane region" description="Helical" evidence="1">
    <location>
        <begin position="30"/>
        <end position="49"/>
    </location>
</feature>
<dbReference type="EMBL" id="JABEQJ010000030">
    <property type="protein sequence ID" value="MBB2162081.1"/>
    <property type="molecule type" value="Genomic_DNA"/>
</dbReference>
<sequence>MTPDQAPEFQAGIQPRTSLWRRLDMLSRRGLPAVLTGVAVLLLSAPFGVPGQAELLPGVLLSSVFFWSVFRPASMSSPIVFLLGVLVDLLGFGPPGVMLLVVLLVHGVALLGRYGFARVHVLVLWLVFSGVSLGATVLQWGLISALSLRLVAIPAFAFQWALGVGVFPLLCVVFTGLGRSIANPDRA</sequence>